<feature type="chain" id="PRO_5011658568" evidence="2">
    <location>
        <begin position="26"/>
        <end position="226"/>
    </location>
</feature>
<organism evidence="3 4">
    <name type="scientific">Sporolactobacillus nakayamae</name>
    <dbReference type="NCBI Taxonomy" id="269670"/>
    <lineage>
        <taxon>Bacteria</taxon>
        <taxon>Bacillati</taxon>
        <taxon>Bacillota</taxon>
        <taxon>Bacilli</taxon>
        <taxon>Bacillales</taxon>
        <taxon>Sporolactobacillaceae</taxon>
        <taxon>Sporolactobacillus</taxon>
    </lineage>
</organism>
<dbReference type="Proteomes" id="UP000198752">
    <property type="component" value="Unassembled WGS sequence"/>
</dbReference>
<name>A0A1I2QTU7_9BACL</name>
<dbReference type="EMBL" id="FOOY01000008">
    <property type="protein sequence ID" value="SFG32025.1"/>
    <property type="molecule type" value="Genomic_DNA"/>
</dbReference>
<dbReference type="STRING" id="269670.SAMN02982927_01345"/>
<evidence type="ECO:0000256" key="1">
    <source>
        <dbReference type="SAM" id="Phobius"/>
    </source>
</evidence>
<dbReference type="InterPro" id="IPR038750">
    <property type="entry name" value="YczE/YyaS-like"/>
</dbReference>
<dbReference type="PANTHER" id="PTHR40078">
    <property type="entry name" value="INTEGRAL MEMBRANE PROTEIN-RELATED"/>
    <property type="match status" value="1"/>
</dbReference>
<feature type="transmembrane region" description="Helical" evidence="1">
    <location>
        <begin position="42"/>
        <end position="65"/>
    </location>
</feature>
<keyword evidence="1" id="KW-1133">Transmembrane helix</keyword>
<keyword evidence="1" id="KW-0472">Membrane</keyword>
<protein>
    <submittedName>
        <fullName evidence="3">Uncharacterized protein</fullName>
    </submittedName>
</protein>
<dbReference type="AlphaFoldDB" id="A0A1I2QTU7"/>
<evidence type="ECO:0000256" key="2">
    <source>
        <dbReference type="SAM" id="SignalP"/>
    </source>
</evidence>
<dbReference type="RefSeq" id="WP_093671315.1">
    <property type="nucleotide sequence ID" value="NZ_FOOY01000008.1"/>
</dbReference>
<dbReference type="PANTHER" id="PTHR40078:SF1">
    <property type="entry name" value="INTEGRAL MEMBRANE PROTEIN"/>
    <property type="match status" value="1"/>
</dbReference>
<feature type="signal peptide" evidence="2">
    <location>
        <begin position="1"/>
        <end position="25"/>
    </location>
</feature>
<feature type="transmembrane region" description="Helical" evidence="1">
    <location>
        <begin position="177"/>
        <end position="196"/>
    </location>
</feature>
<evidence type="ECO:0000313" key="3">
    <source>
        <dbReference type="EMBL" id="SFG32025.1"/>
    </source>
</evidence>
<keyword evidence="2" id="KW-0732">Signal</keyword>
<dbReference type="OrthoDB" id="1902994at2"/>
<gene>
    <name evidence="3" type="ORF">SAMN02982927_01345</name>
</gene>
<proteinExistence type="predicted"/>
<keyword evidence="4" id="KW-1185">Reference proteome</keyword>
<dbReference type="Pfam" id="PF19700">
    <property type="entry name" value="DUF6198"/>
    <property type="match status" value="1"/>
</dbReference>
<feature type="transmembrane region" description="Helical" evidence="1">
    <location>
        <begin position="103"/>
        <end position="131"/>
    </location>
</feature>
<evidence type="ECO:0000313" key="4">
    <source>
        <dbReference type="Proteomes" id="UP000198752"/>
    </source>
</evidence>
<sequence>MAKGVFWLFLSVFLNAFGNALTVKAAFGSAPWTAASINISNATGLTVGNVLIIMGIIVLIADDLLRRHWNGIKDVFNFLYMLSFGYLIDAWLFIMQSVTVNGWALRVIVCIAGVLCIAAALSIYFQVNLVLHPFDDLLKILREKYLNGNVVLAQRISLGIPLALGLSVGLFRHHLVGINLGTAISFLCMGYFILFFDRCIHLHLNRDALTHWRMPHLLHHVKHSKA</sequence>
<keyword evidence="1" id="KW-0812">Transmembrane</keyword>
<reference evidence="4" key="1">
    <citation type="submission" date="2016-10" db="EMBL/GenBank/DDBJ databases">
        <authorList>
            <person name="Varghese N."/>
            <person name="Submissions S."/>
        </authorList>
    </citation>
    <scope>NUCLEOTIDE SEQUENCE [LARGE SCALE GENOMIC DNA]</scope>
    <source>
        <strain evidence="4">ATCC 700379</strain>
    </source>
</reference>
<feature type="transmembrane region" description="Helical" evidence="1">
    <location>
        <begin position="77"/>
        <end position="97"/>
    </location>
</feature>
<accession>A0A1I2QTU7</accession>